<dbReference type="KEGG" id="dgi:Desgi_2573"/>
<gene>
    <name evidence="4" type="ORF">Desgi_2573</name>
</gene>
<comment type="similarity">
    <text evidence="1 2">Belongs to the anti-sigma-factor antagonist family.</text>
</comment>
<dbReference type="RefSeq" id="WP_006521707.1">
    <property type="nucleotide sequence ID" value="NC_021184.1"/>
</dbReference>
<proteinExistence type="inferred from homology"/>
<dbReference type="OrthoDB" id="9796601at2"/>
<name>R4KH87_9FIRM</name>
<protein>
    <recommendedName>
        <fullName evidence="2">Anti-sigma factor antagonist</fullName>
    </recommendedName>
</protein>
<dbReference type="Proteomes" id="UP000013520">
    <property type="component" value="Chromosome"/>
</dbReference>
<dbReference type="InterPro" id="IPR002645">
    <property type="entry name" value="STAS_dom"/>
</dbReference>
<feature type="domain" description="STAS" evidence="3">
    <location>
        <begin position="1"/>
        <end position="112"/>
    </location>
</feature>
<reference evidence="4 5" key="1">
    <citation type="submission" date="2012-01" db="EMBL/GenBank/DDBJ databases">
        <title>Complete sequence of Desulfotomaculum gibsoniae DSM 7213.</title>
        <authorList>
            <consortium name="US DOE Joint Genome Institute"/>
            <person name="Lucas S."/>
            <person name="Han J."/>
            <person name="Lapidus A."/>
            <person name="Cheng J.-F."/>
            <person name="Goodwin L."/>
            <person name="Pitluck S."/>
            <person name="Peters L."/>
            <person name="Ovchinnikova G."/>
            <person name="Teshima H."/>
            <person name="Detter J.C."/>
            <person name="Han C."/>
            <person name="Tapia R."/>
            <person name="Land M."/>
            <person name="Hauser L."/>
            <person name="Kyrpides N."/>
            <person name="Ivanova N."/>
            <person name="Pagani I."/>
            <person name="Parshina S."/>
            <person name="Plugge C."/>
            <person name="Muyzer G."/>
            <person name="Kuever J."/>
            <person name="Ivanova A."/>
            <person name="Nazina T."/>
            <person name="Klenk H.-P."/>
            <person name="Brambilla E."/>
            <person name="Spring S."/>
            <person name="Stams A.F."/>
            <person name="Woyke T."/>
        </authorList>
    </citation>
    <scope>NUCLEOTIDE SEQUENCE [LARGE SCALE GENOMIC DNA]</scope>
    <source>
        <strain evidence="4 5">DSM 7213</strain>
    </source>
</reference>
<dbReference type="HOGENOM" id="CLU_115403_7_0_9"/>
<keyword evidence="5" id="KW-1185">Reference proteome</keyword>
<dbReference type="InterPro" id="IPR036513">
    <property type="entry name" value="STAS_dom_sf"/>
</dbReference>
<dbReference type="InterPro" id="IPR003658">
    <property type="entry name" value="Anti-sigma_ant"/>
</dbReference>
<dbReference type="AlphaFoldDB" id="R4KH87"/>
<dbReference type="PROSITE" id="PS50801">
    <property type="entry name" value="STAS"/>
    <property type="match status" value="1"/>
</dbReference>
<evidence type="ECO:0000313" key="5">
    <source>
        <dbReference type="Proteomes" id="UP000013520"/>
    </source>
</evidence>
<dbReference type="eggNOG" id="COG1366">
    <property type="taxonomic scope" value="Bacteria"/>
</dbReference>
<evidence type="ECO:0000256" key="1">
    <source>
        <dbReference type="ARBA" id="ARBA00009013"/>
    </source>
</evidence>
<accession>R4KH87</accession>
<dbReference type="Gene3D" id="3.30.750.24">
    <property type="entry name" value="STAS domain"/>
    <property type="match status" value="1"/>
</dbReference>
<dbReference type="GO" id="GO:0043856">
    <property type="term" value="F:anti-sigma factor antagonist activity"/>
    <property type="evidence" value="ECO:0007669"/>
    <property type="project" value="InterPro"/>
</dbReference>
<dbReference type="SUPFAM" id="SSF52091">
    <property type="entry name" value="SpoIIaa-like"/>
    <property type="match status" value="1"/>
</dbReference>
<dbReference type="NCBIfam" id="TIGR00377">
    <property type="entry name" value="ant_ant_sig"/>
    <property type="match status" value="1"/>
</dbReference>
<organism evidence="4 5">
    <name type="scientific">Desulfoscipio gibsoniae DSM 7213</name>
    <dbReference type="NCBI Taxonomy" id="767817"/>
    <lineage>
        <taxon>Bacteria</taxon>
        <taxon>Bacillati</taxon>
        <taxon>Bacillota</taxon>
        <taxon>Clostridia</taxon>
        <taxon>Eubacteriales</taxon>
        <taxon>Desulfallaceae</taxon>
        <taxon>Desulfoscipio</taxon>
    </lineage>
</organism>
<dbReference type="CDD" id="cd07043">
    <property type="entry name" value="STAS_anti-anti-sigma_factors"/>
    <property type="match status" value="1"/>
</dbReference>
<dbReference type="PANTHER" id="PTHR33495">
    <property type="entry name" value="ANTI-SIGMA FACTOR ANTAGONIST TM_1081-RELATED-RELATED"/>
    <property type="match status" value="1"/>
</dbReference>
<evidence type="ECO:0000256" key="2">
    <source>
        <dbReference type="RuleBase" id="RU003749"/>
    </source>
</evidence>
<evidence type="ECO:0000259" key="3">
    <source>
        <dbReference type="PROSITE" id="PS50801"/>
    </source>
</evidence>
<dbReference type="EMBL" id="CP003273">
    <property type="protein sequence ID" value="AGL01979.1"/>
    <property type="molecule type" value="Genomic_DNA"/>
</dbReference>
<dbReference type="STRING" id="767817.Desgi_2573"/>
<sequence>MNYTIKRENNYLIVSVVGEVDISLTDSLRQDVDRALTDYAVNRLVFDLTKVDFVDSAGLGVILGRYKKVAAGGGKVYLVGAKPQVKKVLDLSGLPRLMEMYPSVNILKDKIG</sequence>
<dbReference type="PANTHER" id="PTHR33495:SF2">
    <property type="entry name" value="ANTI-SIGMA FACTOR ANTAGONIST TM_1081-RELATED"/>
    <property type="match status" value="1"/>
</dbReference>
<evidence type="ECO:0000313" key="4">
    <source>
        <dbReference type="EMBL" id="AGL01979.1"/>
    </source>
</evidence>
<dbReference type="Pfam" id="PF01740">
    <property type="entry name" value="STAS"/>
    <property type="match status" value="1"/>
</dbReference>